<keyword evidence="2" id="KW-0805">Transcription regulation</keyword>
<dbReference type="GO" id="GO:0005634">
    <property type="term" value="C:nucleus"/>
    <property type="evidence" value="ECO:0007669"/>
    <property type="project" value="TreeGrafter"/>
</dbReference>
<dbReference type="GO" id="GO:0006351">
    <property type="term" value="P:DNA-templated transcription"/>
    <property type="evidence" value="ECO:0007669"/>
    <property type="project" value="InterPro"/>
</dbReference>
<dbReference type="PROSITE" id="PS00463">
    <property type="entry name" value="ZN2_CY6_FUNGAL_1"/>
    <property type="match status" value="1"/>
</dbReference>
<dbReference type="GO" id="GO:0000978">
    <property type="term" value="F:RNA polymerase II cis-regulatory region sequence-specific DNA binding"/>
    <property type="evidence" value="ECO:0007669"/>
    <property type="project" value="TreeGrafter"/>
</dbReference>
<name>A0A1Q5QC63_TALAT</name>
<evidence type="ECO:0000313" key="9">
    <source>
        <dbReference type="Proteomes" id="UP000214365"/>
    </source>
</evidence>
<evidence type="ECO:0000256" key="6">
    <source>
        <dbReference type="SAM" id="MobiDB-lite"/>
    </source>
</evidence>
<feature type="compositionally biased region" description="Low complexity" evidence="6">
    <location>
        <begin position="92"/>
        <end position="104"/>
    </location>
</feature>
<dbReference type="InterPro" id="IPR007219">
    <property type="entry name" value="XnlR_reg_dom"/>
</dbReference>
<dbReference type="OrthoDB" id="2283488at2759"/>
<dbReference type="InterPro" id="IPR051127">
    <property type="entry name" value="Fungal_SecMet_Regulators"/>
</dbReference>
<dbReference type="GO" id="GO:0000435">
    <property type="term" value="P:positive regulation of transcription from RNA polymerase II promoter by galactose"/>
    <property type="evidence" value="ECO:0007669"/>
    <property type="project" value="TreeGrafter"/>
</dbReference>
<proteinExistence type="predicted"/>
<dbReference type="Pfam" id="PF04082">
    <property type="entry name" value="Fungal_trans"/>
    <property type="match status" value="1"/>
</dbReference>
<keyword evidence="9" id="KW-1185">Reference proteome</keyword>
<reference evidence="8 9" key="1">
    <citation type="submission" date="2015-06" db="EMBL/GenBank/DDBJ databases">
        <title>Talaromyces atroroseus IBT 11181 draft genome.</title>
        <authorList>
            <person name="Rasmussen K.B."/>
            <person name="Rasmussen S."/>
            <person name="Petersen B."/>
            <person name="Sicheritz-Ponten T."/>
            <person name="Mortensen U.H."/>
            <person name="Thrane U."/>
        </authorList>
    </citation>
    <scope>NUCLEOTIDE SEQUENCE [LARGE SCALE GENOMIC DNA]</scope>
    <source>
        <strain evidence="8 9">IBT 11181</strain>
    </source>
</reference>
<dbReference type="GO" id="GO:0000981">
    <property type="term" value="F:DNA-binding transcription factor activity, RNA polymerase II-specific"/>
    <property type="evidence" value="ECO:0007669"/>
    <property type="project" value="InterPro"/>
</dbReference>
<sequence length="742" mass="83775">MLATFSLKSPRSSPANHKRAQVSKACDWCRVHRVKCDNNYPCRNCQSRQSRCNRRELSKTRTLPSAVREIERLEGRIKELEEQLANNAAPVSRSPSSEIASSRPGGETGQKLFEGTYTNASHSQQNQWYGLLSNYYYTARLRTYLAIALEQPYLDDYIQPNTASKTFISPTSSKPAGSVPEESNLSADIGTSGSFLTGMQEDYFLNLFWESYHCTLQILDEGEFREHYRSLWKTSSSSRKPSALVDIILAVCMQYGLAFLPRENDNSEHKTVVDGSDATIAGRWYYRRSQMLLNSQLENPSIMTLQCHIFTVLYLCNASYQNMAYNCLAVAVRTAHLLGLHLEPPEDMPRERRELRKRLWWTLFSLECKNCMKLGRPWCAPFLMITCQLPADDRELALISGSNFASYGENLTWLTYTLQMTKMVLATRSVYIAFSDKCADIASANSGSSLYKDPQTMEVCAEFLRSQMDIIQNWRDQVPDGMKTKRKDGGTPLSTERTKLSVELYAPLWLQRQRLMLELIHHNLSMNLYRPFICFPSTFPTASGNSTSSQPRSSTPIAESHANSCVNHAITITRIMHQILTSSEILSGIHETFHWQWNATVSLIGFVLAYPLSPLAIEARDTINSAITVFEKFGNHFAVGASAANVTRNLVAKADYLMERENARSANLSMQPSDSPDMIPWYPGIMSIDDMDSSEQSRDIMALESFPISGTTDLGFSFDSLVGFEQFYAPDANPAAWTFPQL</sequence>
<dbReference type="GeneID" id="31001549"/>
<evidence type="ECO:0000259" key="7">
    <source>
        <dbReference type="PROSITE" id="PS50048"/>
    </source>
</evidence>
<dbReference type="SMART" id="SM00066">
    <property type="entry name" value="GAL4"/>
    <property type="match status" value="1"/>
</dbReference>
<feature type="region of interest" description="Disordered" evidence="6">
    <location>
        <begin position="85"/>
        <end position="113"/>
    </location>
</feature>
<dbReference type="RefSeq" id="XP_020123592.1">
    <property type="nucleotide sequence ID" value="XM_020261497.1"/>
</dbReference>
<dbReference type="PANTHER" id="PTHR47424:SF12">
    <property type="entry name" value="TRANSCRIPTION FACTOR ASQA"/>
    <property type="match status" value="1"/>
</dbReference>
<dbReference type="Pfam" id="PF00172">
    <property type="entry name" value="Zn_clus"/>
    <property type="match status" value="1"/>
</dbReference>
<keyword evidence="4" id="KW-0804">Transcription</keyword>
<comment type="caution">
    <text evidence="8">The sequence shown here is derived from an EMBL/GenBank/DDBJ whole genome shotgun (WGS) entry which is preliminary data.</text>
</comment>
<dbReference type="InterPro" id="IPR036864">
    <property type="entry name" value="Zn2-C6_fun-type_DNA-bd_sf"/>
</dbReference>
<dbReference type="Proteomes" id="UP000214365">
    <property type="component" value="Unassembled WGS sequence"/>
</dbReference>
<dbReference type="GO" id="GO:0008270">
    <property type="term" value="F:zinc ion binding"/>
    <property type="evidence" value="ECO:0007669"/>
    <property type="project" value="InterPro"/>
</dbReference>
<evidence type="ECO:0000256" key="2">
    <source>
        <dbReference type="ARBA" id="ARBA00023015"/>
    </source>
</evidence>
<evidence type="ECO:0000313" key="8">
    <source>
        <dbReference type="EMBL" id="OKL63471.1"/>
    </source>
</evidence>
<dbReference type="PANTHER" id="PTHR47424">
    <property type="entry name" value="REGULATORY PROTEIN GAL4"/>
    <property type="match status" value="1"/>
</dbReference>
<keyword evidence="3" id="KW-0238">DNA-binding</keyword>
<dbReference type="InterPro" id="IPR001138">
    <property type="entry name" value="Zn2Cys6_DnaBD"/>
</dbReference>
<evidence type="ECO:0000256" key="4">
    <source>
        <dbReference type="ARBA" id="ARBA00023163"/>
    </source>
</evidence>
<dbReference type="PROSITE" id="PS50048">
    <property type="entry name" value="ZN2_CY6_FUNGAL_2"/>
    <property type="match status" value="1"/>
</dbReference>
<gene>
    <name evidence="8" type="ORF">UA08_01794</name>
</gene>
<evidence type="ECO:0000256" key="3">
    <source>
        <dbReference type="ARBA" id="ARBA00023125"/>
    </source>
</evidence>
<feature type="domain" description="Zn(2)-C6 fungal-type" evidence="7">
    <location>
        <begin position="25"/>
        <end position="54"/>
    </location>
</feature>
<keyword evidence="5" id="KW-0539">Nucleus</keyword>
<dbReference type="CDD" id="cd12148">
    <property type="entry name" value="fungal_TF_MHR"/>
    <property type="match status" value="1"/>
</dbReference>
<keyword evidence="1" id="KW-0479">Metal-binding</keyword>
<dbReference type="SMART" id="SM00906">
    <property type="entry name" value="Fungal_trans"/>
    <property type="match status" value="1"/>
</dbReference>
<dbReference type="Gene3D" id="4.10.240.10">
    <property type="entry name" value="Zn(2)-C6 fungal-type DNA-binding domain"/>
    <property type="match status" value="1"/>
</dbReference>
<protein>
    <recommendedName>
        <fullName evidence="7">Zn(2)-C6 fungal-type domain-containing protein</fullName>
    </recommendedName>
</protein>
<evidence type="ECO:0000256" key="5">
    <source>
        <dbReference type="ARBA" id="ARBA00023242"/>
    </source>
</evidence>
<dbReference type="CDD" id="cd00067">
    <property type="entry name" value="GAL4"/>
    <property type="match status" value="1"/>
</dbReference>
<organism evidence="8 9">
    <name type="scientific">Talaromyces atroroseus</name>
    <dbReference type="NCBI Taxonomy" id="1441469"/>
    <lineage>
        <taxon>Eukaryota</taxon>
        <taxon>Fungi</taxon>
        <taxon>Dikarya</taxon>
        <taxon>Ascomycota</taxon>
        <taxon>Pezizomycotina</taxon>
        <taxon>Eurotiomycetes</taxon>
        <taxon>Eurotiomycetidae</taxon>
        <taxon>Eurotiales</taxon>
        <taxon>Trichocomaceae</taxon>
        <taxon>Talaromyces</taxon>
        <taxon>Talaromyces sect. Trachyspermi</taxon>
    </lineage>
</organism>
<dbReference type="SUPFAM" id="SSF57701">
    <property type="entry name" value="Zn2/Cys6 DNA-binding domain"/>
    <property type="match status" value="1"/>
</dbReference>
<evidence type="ECO:0000256" key="1">
    <source>
        <dbReference type="ARBA" id="ARBA00022723"/>
    </source>
</evidence>
<accession>A0A1Q5QC63</accession>
<dbReference type="AlphaFoldDB" id="A0A1Q5QC63"/>
<dbReference type="EMBL" id="LFMY01000002">
    <property type="protein sequence ID" value="OKL63471.1"/>
    <property type="molecule type" value="Genomic_DNA"/>
</dbReference>